<accession>A0A098E195</accession>
<organism evidence="1 3">
    <name type="scientific">Gibberella zeae (strain ATCC MYA-4620 / CBS 123657 / FGSC 9075 / NRRL 31084 / PH-1)</name>
    <name type="common">Wheat head blight fungus</name>
    <name type="synonym">Fusarium graminearum</name>
    <dbReference type="NCBI Taxonomy" id="229533"/>
    <lineage>
        <taxon>Eukaryota</taxon>
        <taxon>Fungi</taxon>
        <taxon>Dikarya</taxon>
        <taxon>Ascomycota</taxon>
        <taxon>Pezizomycotina</taxon>
        <taxon>Sordariomycetes</taxon>
        <taxon>Hypocreomycetidae</taxon>
        <taxon>Hypocreales</taxon>
        <taxon>Nectriaceae</taxon>
        <taxon>Fusarium</taxon>
    </lineage>
</organism>
<protein>
    <submittedName>
        <fullName evidence="1">Chromosome 3, complete genome</fullName>
    </submittedName>
</protein>
<dbReference type="KEGG" id="fgr:FGSG_12879"/>
<reference evidence="2 3" key="2">
    <citation type="journal article" date="2010" name="Nature">
        <title>Comparative genomics reveals mobile pathogenicity chromosomes in Fusarium.</title>
        <authorList>
            <person name="Ma L.J."/>
            <person name="van der Does H.C."/>
            <person name="Borkovich K.A."/>
            <person name="Coleman J.J."/>
            <person name="Daboussi M.J."/>
            <person name="Di Pietro A."/>
            <person name="Dufresne M."/>
            <person name="Freitag M."/>
            <person name="Grabherr M."/>
            <person name="Henrissat B."/>
            <person name="Houterman P.M."/>
            <person name="Kang S."/>
            <person name="Shim W.B."/>
            <person name="Woloshuk C."/>
            <person name="Xie X."/>
            <person name="Xu J.R."/>
            <person name="Antoniw J."/>
            <person name="Baker S.E."/>
            <person name="Bluhm B.H."/>
            <person name="Breakspear A."/>
            <person name="Brown D.W."/>
            <person name="Butchko R.A."/>
            <person name="Chapman S."/>
            <person name="Coulson R."/>
            <person name="Coutinho P.M."/>
            <person name="Danchin E.G."/>
            <person name="Diener A."/>
            <person name="Gale L.R."/>
            <person name="Gardiner D.M."/>
            <person name="Goff S."/>
            <person name="Hammond-Kosack K.E."/>
            <person name="Hilburn K."/>
            <person name="Hua-Van A."/>
            <person name="Jonkers W."/>
            <person name="Kazan K."/>
            <person name="Kodira C.D."/>
            <person name="Koehrsen M."/>
            <person name="Kumar L."/>
            <person name="Lee Y.H."/>
            <person name="Li L."/>
            <person name="Manners J.M."/>
            <person name="Miranda-Saavedra D."/>
            <person name="Mukherjee M."/>
            <person name="Park G."/>
            <person name="Park J."/>
            <person name="Park S.Y."/>
            <person name="Proctor R.H."/>
            <person name="Regev A."/>
            <person name="Ruiz-Roldan M.C."/>
            <person name="Sain D."/>
            <person name="Sakthikumar S."/>
            <person name="Sykes S."/>
            <person name="Schwartz D.C."/>
            <person name="Turgeon B.G."/>
            <person name="Wapinski I."/>
            <person name="Yoder O."/>
            <person name="Young S."/>
            <person name="Zeng Q."/>
            <person name="Zhou S."/>
            <person name="Galagan J."/>
            <person name="Cuomo C.A."/>
            <person name="Kistler H.C."/>
            <person name="Rep M."/>
        </authorList>
    </citation>
    <scope>GENOME REANNOTATION</scope>
    <source>
        <strain evidence="3">ATCC MYA-4620 / CBS 123657 / FGSC 9075 / NRRL 31084 / PH-1</strain>
        <strain evidence="2">PH-1 / ATCC MYA-4620 / FGSC 9075 / NRRL 31084</strain>
    </source>
</reference>
<proteinExistence type="predicted"/>
<dbReference type="EnsemblFungi" id="CEF87404">
    <property type="protein sequence ID" value="CEF87404"/>
    <property type="gene ID" value="FGRRES_12879"/>
</dbReference>
<sequence length="105" mass="11772">MNVGVVVACIFDQGCRYVAMPQGVRKVGRWKHERRNYHVKTLQEIILCLPALPVKNANAIVFGNLNGIRLTGMTLRHYSSSSSACIKSGNSSSSQRLPPRYHIRF</sequence>
<accession>I1S7Q4</accession>
<evidence type="ECO:0000313" key="2">
    <source>
        <dbReference type="EnsemblFungi" id="CEF87404"/>
    </source>
</evidence>
<dbReference type="RefSeq" id="XP_011324797.1">
    <property type="nucleotide sequence ID" value="XM_011326495.1"/>
</dbReference>
<evidence type="ECO:0000313" key="3">
    <source>
        <dbReference type="Proteomes" id="UP000070720"/>
    </source>
</evidence>
<evidence type="ECO:0000313" key="1">
    <source>
        <dbReference type="EMBL" id="CEF87404.1"/>
    </source>
</evidence>
<dbReference type="InParanoid" id="I1S7Q4"/>
<gene>
    <name evidence="1" type="ORF">FGRAMPH1_01T19643</name>
</gene>
<dbReference type="HOGENOM" id="CLU_2236840_0_0_1"/>
<dbReference type="VEuPathDB" id="FungiDB:FGRAMPH1_01G19643"/>
<dbReference type="EMBL" id="HG970334">
    <property type="protein sequence ID" value="CEF87404.1"/>
    <property type="molecule type" value="Genomic_DNA"/>
</dbReference>
<reference evidence="1 3" key="3">
    <citation type="journal article" date="2015" name="BMC Genomics">
        <title>The completed genome sequence of the pathogenic ascomycete fungus Fusarium graminearum.</title>
        <authorList>
            <person name="King R."/>
            <person name="Urban M."/>
            <person name="Hammond-Kosack M.C."/>
            <person name="Hassani-Pak K."/>
            <person name="Hammond-Kosack K.E."/>
        </authorList>
    </citation>
    <scope>NUCLEOTIDE SEQUENCE [LARGE SCALE GENOMIC DNA]</scope>
    <source>
        <strain evidence="3">ATCC MYA-4620 / CBS 123657 / FGSC 9075 / NRRL 31084 / PH-1</strain>
        <strain evidence="1">PH-1</strain>
    </source>
</reference>
<dbReference type="AlphaFoldDB" id="I1S7Q4"/>
<name>I1S7Q4_GIBZE</name>
<keyword evidence="3" id="KW-1185">Reference proteome</keyword>
<reference evidence="2 3" key="1">
    <citation type="journal article" date="2007" name="Science">
        <title>The Fusarium graminearum genome reveals a link between localized polymorphism and pathogen specialization.</title>
        <authorList>
            <person name="Cuomo C.A."/>
            <person name="Gueldener U."/>
            <person name="Xu J.-R."/>
            <person name="Trail F."/>
            <person name="Turgeon B.G."/>
            <person name="Di Pietro A."/>
            <person name="Walton J.D."/>
            <person name="Ma L.-J."/>
            <person name="Baker S.E."/>
            <person name="Rep M."/>
            <person name="Adam G."/>
            <person name="Antoniw J."/>
            <person name="Baldwin T."/>
            <person name="Calvo S.E."/>
            <person name="Chang Y.-L."/>
            <person name="DeCaprio D."/>
            <person name="Gale L.R."/>
            <person name="Gnerre S."/>
            <person name="Goswami R.S."/>
            <person name="Hammond-Kosack K."/>
            <person name="Harris L.J."/>
            <person name="Hilburn K."/>
            <person name="Kennell J.C."/>
            <person name="Kroken S."/>
            <person name="Magnuson J.K."/>
            <person name="Mannhaupt G."/>
            <person name="Mauceli E.W."/>
            <person name="Mewes H.-W."/>
            <person name="Mitterbauer R."/>
            <person name="Muehlbauer G."/>
            <person name="Muensterkoetter M."/>
            <person name="Nelson D."/>
            <person name="O'Donnell K."/>
            <person name="Ouellet T."/>
            <person name="Qi W."/>
            <person name="Quesneville H."/>
            <person name="Roncero M.I.G."/>
            <person name="Seong K.-Y."/>
            <person name="Tetko I.V."/>
            <person name="Urban M."/>
            <person name="Waalwijk C."/>
            <person name="Ward T.J."/>
            <person name="Yao J."/>
            <person name="Birren B.W."/>
            <person name="Kistler H.C."/>
        </authorList>
    </citation>
    <scope>NUCLEOTIDE SEQUENCE [LARGE SCALE GENOMIC DNA]</scope>
    <source>
        <strain evidence="3">ATCC MYA-4620 / CBS 123657 / FGSC 9075 / NRRL 31084 / PH-1</strain>
        <strain evidence="2">PH-1 / ATCC MYA-4620 / FGSC 9075 / NRRL 31084</strain>
    </source>
</reference>
<reference evidence="2" key="4">
    <citation type="submission" date="2017-01" db="UniProtKB">
        <authorList>
            <consortium name="EnsemblFungi"/>
        </authorList>
    </citation>
    <scope>IDENTIFICATION</scope>
    <source>
        <strain evidence="2">PH-1 / ATCC MYA-4620 / FGSC 9075 / NRRL 31084</strain>
    </source>
</reference>
<dbReference type="Proteomes" id="UP000070720">
    <property type="component" value="Chromosome 3"/>
</dbReference>